<dbReference type="Pfam" id="PF01282">
    <property type="entry name" value="Ribosomal_S24e"/>
    <property type="match status" value="1"/>
</dbReference>
<dbReference type="AlphaFoldDB" id="A0A212D9H1"/>
<dbReference type="Gene3D" id="3.30.70.3370">
    <property type="match status" value="1"/>
</dbReference>
<accession>A0A212D9H1</accession>
<evidence type="ECO:0000313" key="6">
    <source>
        <dbReference type="Proteomes" id="UP000242450"/>
    </source>
</evidence>
<dbReference type="EMBL" id="MKHE01000005">
    <property type="protein sequence ID" value="OWK14885.1"/>
    <property type="molecule type" value="Genomic_DNA"/>
</dbReference>
<dbReference type="InterPro" id="IPR012678">
    <property type="entry name" value="Ribosomal_uL23/eL15/eS24_sf"/>
</dbReference>
<sequence length="102" mass="11463">MRNNTVAIWSRKFPANQLCKQMIPHVLHPGAATVPKTKIGGGEPDKMYKTVLAVIFNHFGGGKANSFGMIYNFLDDAKKNKSIHRLEECGLYKTKKNTSRKQ</sequence>
<dbReference type="GO" id="GO:0044391">
    <property type="term" value="C:ribosomal subunit"/>
    <property type="evidence" value="ECO:0007669"/>
    <property type="project" value="UniProtKB-ARBA"/>
</dbReference>
<evidence type="ECO:0000256" key="4">
    <source>
        <dbReference type="ARBA" id="ARBA00035458"/>
    </source>
</evidence>
<name>A0A212D9H1_CEREH</name>
<dbReference type="InterPro" id="IPR001976">
    <property type="entry name" value="Ribosomal_eS24"/>
</dbReference>
<evidence type="ECO:0000256" key="2">
    <source>
        <dbReference type="ARBA" id="ARBA00023274"/>
    </source>
</evidence>
<evidence type="ECO:0000256" key="1">
    <source>
        <dbReference type="ARBA" id="ARBA00022980"/>
    </source>
</evidence>
<organism evidence="5 6">
    <name type="scientific">Cervus elaphus hippelaphus</name>
    <name type="common">European red deer</name>
    <dbReference type="NCBI Taxonomy" id="46360"/>
    <lineage>
        <taxon>Eukaryota</taxon>
        <taxon>Metazoa</taxon>
        <taxon>Chordata</taxon>
        <taxon>Craniata</taxon>
        <taxon>Vertebrata</taxon>
        <taxon>Euteleostomi</taxon>
        <taxon>Mammalia</taxon>
        <taxon>Eutheria</taxon>
        <taxon>Laurasiatheria</taxon>
        <taxon>Artiodactyla</taxon>
        <taxon>Ruminantia</taxon>
        <taxon>Pecora</taxon>
        <taxon>Cervidae</taxon>
        <taxon>Cervinae</taxon>
        <taxon>Cervus</taxon>
    </lineage>
</organism>
<evidence type="ECO:0000313" key="5">
    <source>
        <dbReference type="EMBL" id="OWK14885.1"/>
    </source>
</evidence>
<dbReference type="SUPFAM" id="SSF54189">
    <property type="entry name" value="Ribosomal proteins S24e, L23 and L15e"/>
    <property type="match status" value="1"/>
</dbReference>
<comment type="caution">
    <text evidence="5">The sequence shown here is derived from an EMBL/GenBank/DDBJ whole genome shotgun (WGS) entry which is preliminary data.</text>
</comment>
<keyword evidence="2" id="KW-0687">Ribonucleoprotein</keyword>
<dbReference type="Proteomes" id="UP000242450">
    <property type="component" value="Chromosome 5"/>
</dbReference>
<evidence type="ECO:0000256" key="3">
    <source>
        <dbReference type="ARBA" id="ARBA00035149"/>
    </source>
</evidence>
<dbReference type="InterPro" id="IPR053709">
    <property type="entry name" value="eRP_eS24_sf"/>
</dbReference>
<keyword evidence="1" id="KW-0689">Ribosomal protein</keyword>
<proteinExistence type="predicted"/>
<reference evidence="5 6" key="1">
    <citation type="journal article" date="2018" name="Mol. Genet. Genomics">
        <title>The red deer Cervus elaphus genome CerEla1.0: sequencing, annotating, genes, and chromosomes.</title>
        <authorList>
            <person name="Bana N.A."/>
            <person name="Nyiri A."/>
            <person name="Nagy J."/>
            <person name="Frank K."/>
            <person name="Nagy T."/>
            <person name="Steger V."/>
            <person name="Schiller M."/>
            <person name="Lakatos P."/>
            <person name="Sugar L."/>
            <person name="Horn P."/>
            <person name="Barta E."/>
            <person name="Orosz L."/>
        </authorList>
    </citation>
    <scope>NUCLEOTIDE SEQUENCE [LARGE SCALE GENOMIC DNA]</scope>
    <source>
        <strain evidence="5">Hungarian</strain>
    </source>
</reference>
<gene>
    <name evidence="5" type="ORF">Celaphus_00000720</name>
</gene>
<protein>
    <recommendedName>
        <fullName evidence="3">Small ribosomal subunit protein eS24</fullName>
    </recommendedName>
    <alternativeName>
        <fullName evidence="4">40S ribosomal protein S24</fullName>
    </alternativeName>
</protein>
<dbReference type="PANTHER" id="PTHR10496">
    <property type="entry name" value="40S RIBOSOMAL PROTEIN S24"/>
    <property type="match status" value="1"/>
</dbReference>
<dbReference type="GO" id="GO:0003735">
    <property type="term" value="F:structural constituent of ribosome"/>
    <property type="evidence" value="ECO:0007669"/>
    <property type="project" value="InterPro"/>
</dbReference>
<dbReference type="GO" id="GO:0006412">
    <property type="term" value="P:translation"/>
    <property type="evidence" value="ECO:0007669"/>
    <property type="project" value="InterPro"/>
</dbReference>
<keyword evidence="6" id="KW-1185">Reference proteome</keyword>